<dbReference type="PANTHER" id="PTHR12854:SF11">
    <property type="entry name" value="ATAXIN-2"/>
    <property type="match status" value="1"/>
</dbReference>
<dbReference type="GO" id="GO:0003729">
    <property type="term" value="F:mRNA binding"/>
    <property type="evidence" value="ECO:0007669"/>
    <property type="project" value="TreeGrafter"/>
</dbReference>
<dbReference type="PROSITE" id="PS52002">
    <property type="entry name" value="SM"/>
    <property type="match status" value="1"/>
</dbReference>
<evidence type="ECO:0000256" key="2">
    <source>
        <dbReference type="SAM" id="MobiDB-lite"/>
    </source>
</evidence>
<feature type="compositionally biased region" description="Low complexity" evidence="2">
    <location>
        <begin position="13"/>
        <end position="23"/>
    </location>
</feature>
<dbReference type="InterPro" id="IPR045117">
    <property type="entry name" value="ATXN2-like"/>
</dbReference>
<dbReference type="InterPro" id="IPR009604">
    <property type="entry name" value="LsmAD_domain"/>
</dbReference>
<feature type="compositionally biased region" description="Gly residues" evidence="2">
    <location>
        <begin position="24"/>
        <end position="33"/>
    </location>
</feature>
<evidence type="ECO:0000256" key="1">
    <source>
        <dbReference type="ARBA" id="ARBA00007503"/>
    </source>
</evidence>
<feature type="compositionally biased region" description="Polar residues" evidence="2">
    <location>
        <begin position="303"/>
        <end position="316"/>
    </location>
</feature>
<feature type="compositionally biased region" description="Pro residues" evidence="2">
    <location>
        <begin position="660"/>
        <end position="671"/>
    </location>
</feature>
<name>A0A1A8FCC5_9TELE</name>
<feature type="compositionally biased region" description="Low complexity" evidence="2">
    <location>
        <begin position="435"/>
        <end position="446"/>
    </location>
</feature>
<feature type="compositionally biased region" description="Pro residues" evidence="2">
    <location>
        <begin position="564"/>
        <end position="574"/>
    </location>
</feature>
<feature type="domain" description="Sm" evidence="3">
    <location>
        <begin position="58"/>
        <end position="135"/>
    </location>
</feature>
<feature type="compositionally biased region" description="Polar residues" evidence="2">
    <location>
        <begin position="464"/>
        <end position="486"/>
    </location>
</feature>
<feature type="compositionally biased region" description="Basic and acidic residues" evidence="2">
    <location>
        <begin position="621"/>
        <end position="638"/>
    </location>
</feature>
<proteinExistence type="inferred from homology"/>
<reference evidence="4" key="2">
    <citation type="submission" date="2016-06" db="EMBL/GenBank/DDBJ databases">
        <title>The genome of a short-lived fish provides insights into sex chromosome evolution and the genetic control of aging.</title>
        <authorList>
            <person name="Reichwald K."/>
            <person name="Felder M."/>
            <person name="Petzold A."/>
            <person name="Koch P."/>
            <person name="Groth M."/>
            <person name="Platzer M."/>
        </authorList>
    </citation>
    <scope>NUCLEOTIDE SEQUENCE</scope>
    <source>
        <tissue evidence="4">Brain</tissue>
    </source>
</reference>
<feature type="region of interest" description="Disordered" evidence="2">
    <location>
        <begin position="258"/>
        <end position="680"/>
    </location>
</feature>
<dbReference type="InterPro" id="IPR009818">
    <property type="entry name" value="PAM2_motif"/>
</dbReference>
<dbReference type="GO" id="GO:0034063">
    <property type="term" value="P:stress granule assembly"/>
    <property type="evidence" value="ECO:0007669"/>
    <property type="project" value="TreeGrafter"/>
</dbReference>
<organism evidence="4">
    <name type="scientific">Nothobranchius korthausae</name>
    <dbReference type="NCBI Taxonomy" id="1143690"/>
    <lineage>
        <taxon>Eukaryota</taxon>
        <taxon>Metazoa</taxon>
        <taxon>Chordata</taxon>
        <taxon>Craniata</taxon>
        <taxon>Vertebrata</taxon>
        <taxon>Euteleostomi</taxon>
        <taxon>Actinopterygii</taxon>
        <taxon>Neopterygii</taxon>
        <taxon>Teleostei</taxon>
        <taxon>Neoteleostei</taxon>
        <taxon>Acanthomorphata</taxon>
        <taxon>Ovalentaria</taxon>
        <taxon>Atherinomorphae</taxon>
        <taxon>Cyprinodontiformes</taxon>
        <taxon>Nothobranchiidae</taxon>
        <taxon>Nothobranchius</taxon>
    </lineage>
</organism>
<feature type="compositionally biased region" description="Basic and acidic residues" evidence="2">
    <location>
        <begin position="532"/>
        <end position="545"/>
    </location>
</feature>
<dbReference type="PANTHER" id="PTHR12854">
    <property type="entry name" value="ATAXIN 2-RELATED"/>
    <property type="match status" value="1"/>
</dbReference>
<dbReference type="InterPro" id="IPR025852">
    <property type="entry name" value="SM_dom_ATX"/>
</dbReference>
<evidence type="ECO:0000259" key="3">
    <source>
        <dbReference type="PROSITE" id="PS52002"/>
    </source>
</evidence>
<dbReference type="SMART" id="SM01272">
    <property type="entry name" value="LsmAD"/>
    <property type="match status" value="1"/>
</dbReference>
<accession>A0A1A8FCC5</accession>
<dbReference type="EMBL" id="HAEB01010473">
    <property type="protein sequence ID" value="SBQ57000.1"/>
    <property type="molecule type" value="Transcribed_RNA"/>
</dbReference>
<dbReference type="Pfam" id="PF06741">
    <property type="entry name" value="LsmAD"/>
    <property type="match status" value="1"/>
</dbReference>
<feature type="compositionally biased region" description="Basic and acidic residues" evidence="2">
    <location>
        <begin position="159"/>
        <end position="179"/>
    </location>
</feature>
<gene>
    <name evidence="4" type="primary">ATXN2</name>
</gene>
<comment type="similarity">
    <text evidence="1">Belongs to the ataxin-2 family.</text>
</comment>
<sequence length="726" mass="77046">MSMKAGGNRSKPGSGNTTGAAASGAGGSGGGRQNLGRGRHSGKNSAAVIFSGVYANMRMVHVLTSVVGTKCELKVKNGAVYEGVFKTYGPECDLVLDAAHRKSPEMSLAPRKEDIVESIIFKTSDVVVVTFKDVDLNFARKVSSDTDNFTDASVSGRINGEHKEKDLEPWDGGETHNSDSLESLDTDVSNGWDPNDMFKYNEEKYGVLSTYDSSLSTYTVPLERDDSEEFLKREARAAQLADEIEASATYKARVALENDERTEEEKYTAVVRGERETHTLSRENKYIPPGQRNRDAMSWGPGRQNSPRLAQNSAGVSTPRPGPHDYSPSSGADQRVVNGGPPRMSPKSQRTPRAHRIPPSRISGVHPGVDLVPHNPAGDVSAAPSARSSSSGGTWSSVVSGAHRPRSPRQSNLSGASPGSSQTGTAPAETVTLVSASSPTAASPAPNMVAPPSGDAKECRVQETRQSSPSANESTKPVDNSPSITRSVCKGPPSMAADHRKQIDNLKKFSEDFRLQPSSNPEAAFEPMMTKSQRDPADKPKDLSLDKGAAAGRDSSENYVVLPAGPPGAAPAPPSTNTNTSKPGSPAALSPSPSAPDQKRAGLDVTSQGVQTTAMSAFSGPKHEEKEEKKEAVQDQVRKSTLNPNANEFKPRFNTQPKPASTPTPPRPQGQPSPSIVVQQPQAVYGQTVCFPQMYPLTPVSPGVQVRSTPAALNVLHGHASFSKSS</sequence>
<feature type="region of interest" description="Disordered" evidence="2">
    <location>
        <begin position="150"/>
        <end position="188"/>
    </location>
</feature>
<dbReference type="AlphaFoldDB" id="A0A1A8FCC5"/>
<feature type="region of interest" description="Disordered" evidence="2">
    <location>
        <begin position="1"/>
        <end position="42"/>
    </location>
</feature>
<feature type="compositionally biased region" description="Polar residues" evidence="2">
    <location>
        <begin position="408"/>
        <end position="425"/>
    </location>
</feature>
<feature type="compositionally biased region" description="Polar residues" evidence="2">
    <location>
        <begin position="605"/>
        <end position="616"/>
    </location>
</feature>
<dbReference type="GO" id="GO:0010494">
    <property type="term" value="C:cytoplasmic stress granule"/>
    <property type="evidence" value="ECO:0007669"/>
    <property type="project" value="TreeGrafter"/>
</dbReference>
<feature type="compositionally biased region" description="Low complexity" evidence="2">
    <location>
        <begin position="380"/>
        <end position="402"/>
    </location>
</feature>
<feature type="compositionally biased region" description="Basic and acidic residues" evidence="2">
    <location>
        <begin position="258"/>
        <end position="285"/>
    </location>
</feature>
<evidence type="ECO:0000313" key="4">
    <source>
        <dbReference type="EMBL" id="SBQ57000.1"/>
    </source>
</evidence>
<dbReference type="Pfam" id="PF07145">
    <property type="entry name" value="PAM2"/>
    <property type="match status" value="1"/>
</dbReference>
<dbReference type="InterPro" id="IPR047575">
    <property type="entry name" value="Sm"/>
</dbReference>
<protein>
    <submittedName>
        <fullName evidence="4">Ataxin 2</fullName>
    </submittedName>
</protein>
<dbReference type="Pfam" id="PF14438">
    <property type="entry name" value="SM-ATX"/>
    <property type="match status" value="1"/>
</dbReference>
<reference evidence="4" key="1">
    <citation type="submission" date="2016-05" db="EMBL/GenBank/DDBJ databases">
        <authorList>
            <person name="Lavstsen T."/>
            <person name="Jespersen J.S."/>
        </authorList>
    </citation>
    <scope>NUCLEOTIDE SEQUENCE</scope>
    <source>
        <tissue evidence="4">Brain</tissue>
    </source>
</reference>
<feature type="compositionally biased region" description="Basic and acidic residues" evidence="2">
    <location>
        <begin position="497"/>
        <end position="514"/>
    </location>
</feature>
<feature type="compositionally biased region" description="Low complexity" evidence="2">
    <location>
        <begin position="575"/>
        <end position="596"/>
    </location>
</feature>